<comment type="caution">
    <text evidence="7">The sequence shown here is derived from an EMBL/GenBank/DDBJ whole genome shotgun (WGS) entry which is preliminary data.</text>
</comment>
<proteinExistence type="predicted"/>
<protein>
    <recommendedName>
        <fullName evidence="2">peptidylprolyl isomerase</fullName>
        <ecNumber evidence="2">5.2.1.8</ecNumber>
    </recommendedName>
</protein>
<dbReference type="SUPFAM" id="SSF109998">
    <property type="entry name" value="Triger factor/SurA peptide-binding domain-like"/>
    <property type="match status" value="1"/>
</dbReference>
<keyword evidence="6" id="KW-1133">Transmembrane helix</keyword>
<dbReference type="InterPro" id="IPR050245">
    <property type="entry name" value="PrsA_foldase"/>
</dbReference>
<comment type="catalytic activity">
    <reaction evidence="1">
        <text>[protein]-peptidylproline (omega=180) = [protein]-peptidylproline (omega=0)</text>
        <dbReference type="Rhea" id="RHEA:16237"/>
        <dbReference type="Rhea" id="RHEA-COMP:10747"/>
        <dbReference type="Rhea" id="RHEA-COMP:10748"/>
        <dbReference type="ChEBI" id="CHEBI:83833"/>
        <dbReference type="ChEBI" id="CHEBI:83834"/>
        <dbReference type="EC" id="5.2.1.8"/>
    </reaction>
</comment>
<keyword evidence="3" id="KW-0732">Signal</keyword>
<keyword evidence="6" id="KW-0472">Membrane</keyword>
<keyword evidence="5 7" id="KW-0413">Isomerase</keyword>
<evidence type="ECO:0000256" key="1">
    <source>
        <dbReference type="ARBA" id="ARBA00000971"/>
    </source>
</evidence>
<gene>
    <name evidence="7" type="ORF">US75_C0004G0018</name>
</gene>
<keyword evidence="4" id="KW-0697">Rotamase</keyword>
<accession>A0A0G0L5J9</accession>
<organism evidence="7 8">
    <name type="scientific">Candidatus Woesebacteria bacterium GW2011_GWC1_38_13</name>
    <dbReference type="NCBI Taxonomy" id="1618583"/>
    <lineage>
        <taxon>Bacteria</taxon>
        <taxon>Candidatus Woeseibacteriota</taxon>
    </lineage>
</organism>
<dbReference type="AlphaFoldDB" id="A0A0G0L5J9"/>
<dbReference type="EMBL" id="LBUE01000004">
    <property type="protein sequence ID" value="KKQ56664.1"/>
    <property type="molecule type" value="Genomic_DNA"/>
</dbReference>
<name>A0A0G0L5J9_9BACT</name>
<dbReference type="PANTHER" id="PTHR47245:SF1">
    <property type="entry name" value="FOLDASE PROTEIN PRSA"/>
    <property type="match status" value="1"/>
</dbReference>
<feature type="transmembrane region" description="Helical" evidence="6">
    <location>
        <begin position="34"/>
        <end position="55"/>
    </location>
</feature>
<dbReference type="EC" id="5.2.1.8" evidence="2"/>
<evidence type="ECO:0000256" key="5">
    <source>
        <dbReference type="ARBA" id="ARBA00023235"/>
    </source>
</evidence>
<evidence type="ECO:0000313" key="8">
    <source>
        <dbReference type="Proteomes" id="UP000034096"/>
    </source>
</evidence>
<evidence type="ECO:0000313" key="7">
    <source>
        <dbReference type="EMBL" id="KKQ56664.1"/>
    </source>
</evidence>
<dbReference type="STRING" id="1618583.US75_C0004G0018"/>
<keyword evidence="6" id="KW-0812">Transmembrane</keyword>
<reference evidence="7 8" key="1">
    <citation type="journal article" date="2015" name="Nature">
        <title>rRNA introns, odd ribosomes, and small enigmatic genomes across a large radiation of phyla.</title>
        <authorList>
            <person name="Brown C.T."/>
            <person name="Hug L.A."/>
            <person name="Thomas B.C."/>
            <person name="Sharon I."/>
            <person name="Castelle C.J."/>
            <person name="Singh A."/>
            <person name="Wilkins M.J."/>
            <person name="Williams K.H."/>
            <person name="Banfield J.F."/>
        </authorList>
    </citation>
    <scope>NUCLEOTIDE SEQUENCE [LARGE SCALE GENOMIC DNA]</scope>
</reference>
<sequence length="222" mass="25442">MPEKKSSTVKSKSKGVVGNNAKLITSSDHKNKKFIYILSLSLILISLVLFLNSAYKRIYIAKVNGRPISRLEYIKELEKNDKGVVLDNMITKSIIFQEADKNGIKISDADIQTELSNIRLSVESQGTTLEEILLYQGITYEQLLENIEIQKILEIILKDNITVTDEEVKDSYEENKDIYGSEKTFEELEESIRYQLIQSKITDSYKTWLDGKKSSSNIQKYL</sequence>
<dbReference type="GO" id="GO:0003755">
    <property type="term" value="F:peptidyl-prolyl cis-trans isomerase activity"/>
    <property type="evidence" value="ECO:0007669"/>
    <property type="project" value="UniProtKB-KW"/>
</dbReference>
<evidence type="ECO:0000256" key="3">
    <source>
        <dbReference type="ARBA" id="ARBA00022729"/>
    </source>
</evidence>
<dbReference type="PANTHER" id="PTHR47245">
    <property type="entry name" value="PEPTIDYLPROLYL ISOMERASE"/>
    <property type="match status" value="1"/>
</dbReference>
<evidence type="ECO:0000256" key="2">
    <source>
        <dbReference type="ARBA" id="ARBA00013194"/>
    </source>
</evidence>
<evidence type="ECO:0000256" key="6">
    <source>
        <dbReference type="SAM" id="Phobius"/>
    </source>
</evidence>
<evidence type="ECO:0000256" key="4">
    <source>
        <dbReference type="ARBA" id="ARBA00023110"/>
    </source>
</evidence>
<dbReference type="InterPro" id="IPR027304">
    <property type="entry name" value="Trigger_fact/SurA_dom_sf"/>
</dbReference>
<dbReference type="Gene3D" id="1.10.4030.10">
    <property type="entry name" value="Porin chaperone SurA, peptide-binding domain"/>
    <property type="match status" value="1"/>
</dbReference>
<dbReference type="Proteomes" id="UP000034096">
    <property type="component" value="Unassembled WGS sequence"/>
</dbReference>